<organism evidence="3 4">
    <name type="scientific">Spiroplasma poulsonii</name>
    <dbReference type="NCBI Taxonomy" id="2138"/>
    <lineage>
        <taxon>Bacteria</taxon>
        <taxon>Bacillati</taxon>
        <taxon>Mycoplasmatota</taxon>
        <taxon>Mollicutes</taxon>
        <taxon>Entomoplasmatales</taxon>
        <taxon>Spiroplasmataceae</taxon>
        <taxon>Spiroplasma</taxon>
    </lineage>
</organism>
<evidence type="ECO:0000256" key="2">
    <source>
        <dbReference type="SAM" id="SignalP"/>
    </source>
</evidence>
<protein>
    <submittedName>
        <fullName evidence="3">Uncharacterized protein</fullName>
    </submittedName>
</protein>
<keyword evidence="2" id="KW-0732">Signal</keyword>
<feature type="signal peptide" evidence="2">
    <location>
        <begin position="1"/>
        <end position="21"/>
    </location>
</feature>
<reference evidence="3 4" key="1">
    <citation type="journal article" date="2019" name="Genome Biol. Evol.">
        <title>Toxin and genome evolution in a Drosophila defensive symbiosis.</title>
        <authorList>
            <person name="Ballinger M.J."/>
            <person name="Gawryluk R.M."/>
            <person name="Perlman S.J."/>
        </authorList>
    </citation>
    <scope>NUCLEOTIDE SEQUENCE [LARGE SCALE GENOMIC DNA]</scope>
    <source>
        <strain evidence="4">sNeo</strain>
    </source>
</reference>
<dbReference type="RefSeq" id="WP_127093288.1">
    <property type="nucleotide sequence ID" value="NZ_RAHC01000012.1"/>
</dbReference>
<accession>A0A3S0SKM2</accession>
<keyword evidence="1" id="KW-1133">Transmembrane helix</keyword>
<evidence type="ECO:0000313" key="3">
    <source>
        <dbReference type="EMBL" id="RUP75984.1"/>
    </source>
</evidence>
<comment type="caution">
    <text evidence="3">The sequence shown here is derived from an EMBL/GenBank/DDBJ whole genome shotgun (WGS) entry which is preliminary data.</text>
</comment>
<dbReference type="EMBL" id="RAHC01000012">
    <property type="protein sequence ID" value="RUP75984.1"/>
    <property type="molecule type" value="Genomic_DNA"/>
</dbReference>
<name>A0A3S0SKM2_9MOLU</name>
<keyword evidence="1" id="KW-0812">Transmembrane</keyword>
<proteinExistence type="predicted"/>
<evidence type="ECO:0000313" key="4">
    <source>
        <dbReference type="Proteomes" id="UP000274545"/>
    </source>
</evidence>
<dbReference type="AlphaFoldDB" id="A0A3S0SKM2"/>
<evidence type="ECO:0000256" key="1">
    <source>
        <dbReference type="SAM" id="Phobius"/>
    </source>
</evidence>
<feature type="transmembrane region" description="Helical" evidence="1">
    <location>
        <begin position="262"/>
        <end position="281"/>
    </location>
</feature>
<keyword evidence="1" id="KW-0472">Membrane</keyword>
<feature type="chain" id="PRO_5018565331" evidence="2">
    <location>
        <begin position="22"/>
        <end position="289"/>
    </location>
</feature>
<feature type="transmembrane region" description="Helical" evidence="1">
    <location>
        <begin position="192"/>
        <end position="213"/>
    </location>
</feature>
<gene>
    <name evidence="3" type="ORF">D6D54_07440</name>
</gene>
<dbReference type="Proteomes" id="UP000274545">
    <property type="component" value="Unassembled WGS sequence"/>
</dbReference>
<sequence>MKKLLCVLSTVLLTTSGVLSIAVDKTHESTIQQNNNVDKEAVDWNQVKNYFKENSFETLYQTNSLKDANGHPLTSEVVNKVQQKSLEYVNNFKNKNFNLNQITNYLKTNVKDFDQHFKVDNKNETLKLNSYSLLQTNNKDLDKEKTITNTLNAVNKLKIVNTGIYTAATIAEIAAAGFWAAAWWFGLSVPWAIAATALGAALFTVYYAINTFLIDNDISNKNLWDDLLWAKDITFFVSSVSYSLIYNTAVLVAEGTLTATSWAVPAAFAAIGVFFGTWTWLKLYIEDII</sequence>
<feature type="transmembrane region" description="Helical" evidence="1">
    <location>
        <begin position="233"/>
        <end position="253"/>
    </location>
</feature>
<feature type="transmembrane region" description="Helical" evidence="1">
    <location>
        <begin position="164"/>
        <end position="185"/>
    </location>
</feature>